<evidence type="ECO:0000313" key="3">
    <source>
        <dbReference type="Proteomes" id="UP000014701"/>
    </source>
</evidence>
<dbReference type="RefSeq" id="YP_008318339.1">
    <property type="nucleotide sequence ID" value="NC_021856.1"/>
</dbReference>
<sequence>MTTKFNERAALQQYLNHVLEERSRLLDIANNITNRLRELDESENVQVPTVPVSGEEMSVLDAINKHNSLHSANVEAAKTEGKLVDIEIRRDYDNKASSVKTKSRRDVKQVARVVASALKEAGVPLSTSRIIKKLEEKGIPTNSVYALLGQIKDYEPRISQPKRGYYQYKG</sequence>
<evidence type="ECO:0000313" key="2">
    <source>
        <dbReference type="EMBL" id="BAN59571.1"/>
    </source>
</evidence>
<proteinExistence type="predicted"/>
<dbReference type="KEGG" id="vg:16511527"/>
<evidence type="ECO:0000259" key="1">
    <source>
        <dbReference type="Pfam" id="PF23159"/>
    </source>
</evidence>
<name>S6ATL6_9CAUD</name>
<dbReference type="Pfam" id="PF23159">
    <property type="entry name" value="WHD_Rok"/>
    <property type="match status" value="1"/>
</dbReference>
<reference evidence="2 3" key="1">
    <citation type="submission" date="2013-02" db="EMBL/GenBank/DDBJ databases">
        <title>phiNIT1 genome sequensing.</title>
        <authorList>
            <person name="Ozaki T."/>
            <person name="Kaneko J."/>
        </authorList>
    </citation>
    <scope>NUCLEOTIDE SEQUENCE [LARGE SCALE GENOMIC DNA]</scope>
    <source>
        <strain evidence="2">PhiNIT1</strain>
    </source>
</reference>
<organism evidence="2 3">
    <name type="scientific">Bacillus phage phiNIT1</name>
    <dbReference type="NCBI Taxonomy" id="207656"/>
    <lineage>
        <taxon>Viruses</taxon>
        <taxon>Duplodnaviria</taxon>
        <taxon>Heunggongvirae</taxon>
        <taxon>Uroviricota</taxon>
        <taxon>Caudoviricetes</taxon>
        <taxon>Herelleviridae</taxon>
        <taxon>Bastillevirinae</taxon>
        <taxon>Nitunavirus</taxon>
        <taxon>Nitunavirus NIT1</taxon>
    </lineage>
</organism>
<keyword evidence="3" id="KW-1185">Reference proteome</keyword>
<dbReference type="EMBL" id="AP013029">
    <property type="protein sequence ID" value="BAN59571.1"/>
    <property type="molecule type" value="Genomic_DNA"/>
</dbReference>
<feature type="domain" description="Repressor Rok winged helix" evidence="1">
    <location>
        <begin position="113"/>
        <end position="166"/>
    </location>
</feature>
<dbReference type="OrthoDB" id="26273at10239"/>
<gene>
    <name evidence="2" type="primary">orf170</name>
</gene>
<dbReference type="InterPro" id="IPR056984">
    <property type="entry name" value="WH_Rok"/>
</dbReference>
<dbReference type="GeneID" id="16511527"/>
<accession>S6ATL6</accession>
<protein>
    <submittedName>
        <fullName evidence="2">Putative repressor of ComK</fullName>
    </submittedName>
</protein>
<dbReference type="Proteomes" id="UP000014701">
    <property type="component" value="Segment"/>
</dbReference>